<organism evidence="2">
    <name type="scientific">viral metagenome</name>
    <dbReference type="NCBI Taxonomy" id="1070528"/>
    <lineage>
        <taxon>unclassified sequences</taxon>
        <taxon>metagenomes</taxon>
        <taxon>organismal metagenomes</taxon>
    </lineage>
</organism>
<name>A0A6M3IYQ7_9ZZZZ</name>
<feature type="region of interest" description="Disordered" evidence="1">
    <location>
        <begin position="66"/>
        <end position="95"/>
    </location>
</feature>
<accession>A0A6M3IYQ7</accession>
<evidence type="ECO:0000313" key="3">
    <source>
        <dbReference type="EMBL" id="QJA77171.1"/>
    </source>
</evidence>
<reference evidence="2" key="1">
    <citation type="submission" date="2020-03" db="EMBL/GenBank/DDBJ databases">
        <title>The deep terrestrial virosphere.</title>
        <authorList>
            <person name="Holmfeldt K."/>
            <person name="Nilsson E."/>
            <person name="Simone D."/>
            <person name="Lopez-Fernandez M."/>
            <person name="Wu X."/>
            <person name="de Brujin I."/>
            <person name="Lundin D."/>
            <person name="Andersson A."/>
            <person name="Bertilsson S."/>
            <person name="Dopson M."/>
        </authorList>
    </citation>
    <scope>NUCLEOTIDE SEQUENCE</scope>
    <source>
        <strain evidence="3">MM415A01356</strain>
        <strain evidence="2">MM415B00724</strain>
    </source>
</reference>
<evidence type="ECO:0000256" key="1">
    <source>
        <dbReference type="SAM" id="MobiDB-lite"/>
    </source>
</evidence>
<proteinExistence type="predicted"/>
<dbReference type="EMBL" id="MT142267">
    <property type="protein sequence ID" value="QJA77171.1"/>
    <property type="molecule type" value="Genomic_DNA"/>
</dbReference>
<sequence length="142" mass="14180">MSVIPFAATVGAWLTGPVAAGSAAAAASATLGGTVIAATAATIGSSLYQSEQAKKAVSGMTPITPITPPAAPKAPEVPTPVVPSLLTTPSTTTADNELATQTQELKDAETAKLAKKKRSTILTSPRGVLEPAKIGFKTLLGE</sequence>
<dbReference type="AlphaFoldDB" id="A0A6M3IYQ7"/>
<protein>
    <submittedName>
        <fullName evidence="2">Uncharacterized protein</fullName>
    </submittedName>
</protein>
<evidence type="ECO:0000313" key="2">
    <source>
        <dbReference type="EMBL" id="QJA62809.1"/>
    </source>
</evidence>
<dbReference type="EMBL" id="MT141482">
    <property type="protein sequence ID" value="QJA62809.1"/>
    <property type="molecule type" value="Genomic_DNA"/>
</dbReference>
<gene>
    <name evidence="3" type="ORF">MM415A01356_0015</name>
    <name evidence="2" type="ORF">MM415B00724_0012</name>
</gene>
<feature type="compositionally biased region" description="Low complexity" evidence="1">
    <location>
        <begin position="82"/>
        <end position="93"/>
    </location>
</feature>
<feature type="compositionally biased region" description="Pro residues" evidence="1">
    <location>
        <begin position="66"/>
        <end position="81"/>
    </location>
</feature>